<accession>A0A0X8HUU8</accession>
<dbReference type="RefSeq" id="XP_017989162.1">
    <property type="nucleotide sequence ID" value="XM_018133675.1"/>
</dbReference>
<reference evidence="1 2" key="1">
    <citation type="submission" date="2016-01" db="EMBL/GenBank/DDBJ databases">
        <title>Genome sequence of the yeast Holleya sinecauda.</title>
        <authorList>
            <person name="Dietrich F.S."/>
        </authorList>
    </citation>
    <scope>NUCLEOTIDE SEQUENCE [LARGE SCALE GENOMIC DNA]</scope>
    <source>
        <strain evidence="1 2">ATCC 58844</strain>
    </source>
</reference>
<dbReference type="EMBL" id="CP014247">
    <property type="protein sequence ID" value="AMD22166.1"/>
    <property type="molecule type" value="Genomic_DNA"/>
</dbReference>
<sequence length="351" mass="40662">MKIALLLRQVIKFVIKDANIEVLGGKIFAILKIEELLQLWGLLRTGRLAKLARVLERCGALPALLVLYPLAVKVKGEYEWLSWNGTMLLSMLPVAPSLPDWAVSLASTECVLGVLSKRLTFVRRWFENMTVETRILIRQALISVCIPLLRRVTVNPGPVEQWLFGKRSILHDFLIFYSAWNVASIYKFVKQSLYRVTDGSDKRKDRARPSSHHADIEPSNVNSKHLLYRLREMDELSTKKYNRYFDRLLSCTIRRNFTICMKWALWRRSINWLFNCNTSYMVGHLQKSVVIMLTFLILNGDEYLSVNTDALKYLFHCIVTQKLGTLDPSAKYFLLLAGLNFELYNVQRLVK</sequence>
<dbReference type="OrthoDB" id="4063341at2759"/>
<dbReference type="GeneID" id="28725508"/>
<dbReference type="AlphaFoldDB" id="A0A0X8HUU8"/>
<name>A0A0X8HUU8_9SACH</name>
<evidence type="ECO:0000313" key="2">
    <source>
        <dbReference type="Proteomes" id="UP000243052"/>
    </source>
</evidence>
<organism evidence="1 2">
    <name type="scientific">Eremothecium sinecaudum</name>
    <dbReference type="NCBI Taxonomy" id="45286"/>
    <lineage>
        <taxon>Eukaryota</taxon>
        <taxon>Fungi</taxon>
        <taxon>Dikarya</taxon>
        <taxon>Ascomycota</taxon>
        <taxon>Saccharomycotina</taxon>
        <taxon>Saccharomycetes</taxon>
        <taxon>Saccharomycetales</taxon>
        <taxon>Saccharomycetaceae</taxon>
        <taxon>Eremothecium</taxon>
    </lineage>
</organism>
<keyword evidence="2" id="KW-1185">Reference proteome</keyword>
<gene>
    <name evidence="1" type="ORF">AW171_hschr74189</name>
</gene>
<protein>
    <submittedName>
        <fullName evidence="1">HGL174Cp</fullName>
    </submittedName>
</protein>
<evidence type="ECO:0000313" key="1">
    <source>
        <dbReference type="EMBL" id="AMD22166.1"/>
    </source>
</evidence>
<dbReference type="Proteomes" id="UP000243052">
    <property type="component" value="Chromosome vii"/>
</dbReference>
<proteinExistence type="predicted"/>